<gene>
    <name evidence="1" type="ORF">L1049_015840</name>
</gene>
<organism evidence="1 2">
    <name type="scientific">Liquidambar formosana</name>
    <name type="common">Formosan gum</name>
    <dbReference type="NCBI Taxonomy" id="63359"/>
    <lineage>
        <taxon>Eukaryota</taxon>
        <taxon>Viridiplantae</taxon>
        <taxon>Streptophyta</taxon>
        <taxon>Embryophyta</taxon>
        <taxon>Tracheophyta</taxon>
        <taxon>Spermatophyta</taxon>
        <taxon>Magnoliopsida</taxon>
        <taxon>eudicotyledons</taxon>
        <taxon>Gunneridae</taxon>
        <taxon>Pentapetalae</taxon>
        <taxon>Saxifragales</taxon>
        <taxon>Altingiaceae</taxon>
        <taxon>Liquidambar</taxon>
    </lineage>
</organism>
<name>A0AAP0S4R0_LIQFO</name>
<dbReference type="PANTHER" id="PTHR33526">
    <property type="entry name" value="OS07G0123800 PROTEIN"/>
    <property type="match status" value="1"/>
</dbReference>
<proteinExistence type="predicted"/>
<dbReference type="AlphaFoldDB" id="A0AAP0S4R0"/>
<dbReference type="PANTHER" id="PTHR33526:SF4">
    <property type="entry name" value="OS07G0123800 PROTEIN"/>
    <property type="match status" value="1"/>
</dbReference>
<evidence type="ECO:0000313" key="1">
    <source>
        <dbReference type="EMBL" id="KAK9287419.1"/>
    </source>
</evidence>
<evidence type="ECO:0000313" key="2">
    <source>
        <dbReference type="Proteomes" id="UP001415857"/>
    </source>
</evidence>
<dbReference type="PIRSF" id="PIRSF031279">
    <property type="entry name" value="UCP031279"/>
    <property type="match status" value="1"/>
</dbReference>
<accession>A0AAP0S4R0</accession>
<keyword evidence="2" id="KW-1185">Reference proteome</keyword>
<sequence>MRSTRSKAHKQSKIMQILGAPFRILAKARDFYVKSMADCADRVGYGGVAGGPVAPISRLPKSFSVASSNASDNEEYRVLIRSVSKSNTGSNEVAAMGPNGMGIRSYSVGIGRIGRIDEEEPCEFVEEVYPRSRSHAVTKRTVVYY</sequence>
<dbReference type="Proteomes" id="UP001415857">
    <property type="component" value="Unassembled WGS sequence"/>
</dbReference>
<reference evidence="1 2" key="1">
    <citation type="journal article" date="2024" name="Plant J.">
        <title>Genome sequences and population genomics reveal climatic adaptation and genomic divergence between two closely related sweetgum species.</title>
        <authorList>
            <person name="Xu W.Q."/>
            <person name="Ren C.Q."/>
            <person name="Zhang X.Y."/>
            <person name="Comes H.P."/>
            <person name="Liu X.H."/>
            <person name="Li Y.G."/>
            <person name="Kettle C.J."/>
            <person name="Jalonen R."/>
            <person name="Gaisberger H."/>
            <person name="Ma Y.Z."/>
            <person name="Qiu Y.X."/>
        </authorList>
    </citation>
    <scope>NUCLEOTIDE SEQUENCE [LARGE SCALE GENOMIC DNA]</scope>
    <source>
        <strain evidence="1">Hangzhou</strain>
    </source>
</reference>
<comment type="caution">
    <text evidence="1">The sequence shown here is derived from an EMBL/GenBank/DDBJ whole genome shotgun (WGS) entry which is preliminary data.</text>
</comment>
<dbReference type="EMBL" id="JBBPBK010000004">
    <property type="protein sequence ID" value="KAK9287419.1"/>
    <property type="molecule type" value="Genomic_DNA"/>
</dbReference>
<dbReference type="InterPro" id="IPR016972">
    <property type="entry name" value="UCP031279"/>
</dbReference>
<protein>
    <submittedName>
        <fullName evidence="1">Uncharacterized protein</fullName>
    </submittedName>
</protein>